<dbReference type="HOGENOM" id="CLU_104572_1_0_9"/>
<feature type="active site" description="Proton donor" evidence="8">
    <location>
        <position position="157"/>
    </location>
</feature>
<dbReference type="PRINTS" id="PR00117">
    <property type="entry name" value="BARNASE"/>
</dbReference>
<feature type="signal peptide" evidence="7">
    <location>
        <begin position="1"/>
        <end position="19"/>
    </location>
</feature>
<dbReference type="InterPro" id="IPR001887">
    <property type="entry name" value="Barnase"/>
</dbReference>
<dbReference type="SUPFAM" id="SSF53933">
    <property type="entry name" value="Microbial ribonucleases"/>
    <property type="match status" value="1"/>
</dbReference>
<evidence type="ECO:0000313" key="10">
    <source>
        <dbReference type="Proteomes" id="UP000004191"/>
    </source>
</evidence>
<comment type="subcellular location">
    <subcellularLocation>
        <location evidence="1 7">Secreted</location>
    </subcellularLocation>
</comment>
<organism evidence="9 10">
    <name type="scientific">Helcococcus kunzii ATCC 51366</name>
    <dbReference type="NCBI Taxonomy" id="883114"/>
    <lineage>
        <taxon>Bacteria</taxon>
        <taxon>Bacillati</taxon>
        <taxon>Bacillota</taxon>
        <taxon>Tissierellia</taxon>
        <taxon>Tissierellales</taxon>
        <taxon>Peptoniphilaceae</taxon>
        <taxon>Helcococcus</taxon>
    </lineage>
</organism>
<dbReference type="Pfam" id="PF00545">
    <property type="entry name" value="Ribonuclease"/>
    <property type="match status" value="1"/>
</dbReference>
<feature type="chain" id="PRO_5039776759" description="Ribonuclease" evidence="7">
    <location>
        <begin position="20"/>
        <end position="166"/>
    </location>
</feature>
<keyword evidence="5 7" id="KW-0540">Nuclease</keyword>
<dbReference type="PIRSF" id="PIRSF001013">
    <property type="entry name" value="Barnase"/>
    <property type="match status" value="1"/>
</dbReference>
<evidence type="ECO:0000256" key="7">
    <source>
        <dbReference type="PIRNR" id="PIRNR001013"/>
    </source>
</evidence>
<dbReference type="Gene3D" id="3.10.450.30">
    <property type="entry name" value="Microbial ribonucleases"/>
    <property type="match status" value="1"/>
</dbReference>
<accession>H3NMR8</accession>
<dbReference type="InterPro" id="IPR000026">
    <property type="entry name" value="N1-like"/>
</dbReference>
<proteinExistence type="inferred from homology"/>
<dbReference type="GO" id="GO:0016787">
    <property type="term" value="F:hydrolase activity"/>
    <property type="evidence" value="ECO:0007669"/>
    <property type="project" value="UniProtKB-KW"/>
</dbReference>
<evidence type="ECO:0000256" key="6">
    <source>
        <dbReference type="ARBA" id="ARBA00022801"/>
    </source>
</evidence>
<feature type="active site" description="Proton acceptor" evidence="8">
    <location>
        <position position="127"/>
    </location>
</feature>
<protein>
    <recommendedName>
        <fullName evidence="3 7">Ribonuclease</fullName>
        <ecNumber evidence="7">3.1.27.-</ecNumber>
    </recommendedName>
</protein>
<keyword evidence="7" id="KW-0732">Signal</keyword>
<dbReference type="GO" id="GO:0005576">
    <property type="term" value="C:extracellular region"/>
    <property type="evidence" value="ECO:0007669"/>
    <property type="project" value="UniProtKB-SubCell"/>
</dbReference>
<dbReference type="PATRIC" id="fig|883114.3.peg.622"/>
<gene>
    <name evidence="9" type="ORF">HMPREF9709_00629</name>
</gene>
<evidence type="ECO:0000256" key="3">
    <source>
        <dbReference type="ARBA" id="ARBA00022214"/>
    </source>
</evidence>
<dbReference type="eggNOG" id="COG4290">
    <property type="taxonomic scope" value="Bacteria"/>
</dbReference>
<evidence type="ECO:0000256" key="8">
    <source>
        <dbReference type="PIRSR" id="PIRSR001013-1"/>
    </source>
</evidence>
<evidence type="ECO:0000256" key="2">
    <source>
        <dbReference type="ARBA" id="ARBA00009006"/>
    </source>
</evidence>
<dbReference type="InterPro" id="IPR016191">
    <property type="entry name" value="Ribonuclease/ribotoxin"/>
</dbReference>
<evidence type="ECO:0000256" key="1">
    <source>
        <dbReference type="ARBA" id="ARBA00004613"/>
    </source>
</evidence>
<comment type="similarity">
    <text evidence="2 7">Belongs to the ribonuclease N1/T1 family.</text>
</comment>
<dbReference type="GeneID" id="96998633"/>
<reference evidence="9 10" key="1">
    <citation type="submission" date="2012-01" db="EMBL/GenBank/DDBJ databases">
        <title>The Genome Sequence of Helcococcus kunzii ATCC 51366.</title>
        <authorList>
            <consortium name="The Broad Institute Genome Sequencing Platform"/>
            <person name="Earl A."/>
            <person name="Ward D."/>
            <person name="Feldgarden M."/>
            <person name="Gevers D."/>
            <person name="Huys G."/>
            <person name="Young S.K."/>
            <person name="Zeng Q."/>
            <person name="Gargeya S."/>
            <person name="Fitzgerald M."/>
            <person name="Haas B."/>
            <person name="Abouelleil A."/>
            <person name="Alvarado L."/>
            <person name="Arachchi H.M."/>
            <person name="Berlin A."/>
            <person name="Chapman S.B."/>
            <person name="Gearin G."/>
            <person name="Goldberg J."/>
            <person name="Griggs A."/>
            <person name="Gujja S."/>
            <person name="Hansen M."/>
            <person name="Heiman D."/>
            <person name="Howarth C."/>
            <person name="Larimer J."/>
            <person name="Lui A."/>
            <person name="MacDonald P.J.P."/>
            <person name="McCowen C."/>
            <person name="Montmayeur A."/>
            <person name="Murphy C."/>
            <person name="Neiman D."/>
            <person name="Pearson M."/>
            <person name="Priest M."/>
            <person name="Roberts A."/>
            <person name="Saif S."/>
            <person name="Shea T."/>
            <person name="Sisk P."/>
            <person name="Stolte C."/>
            <person name="Sykes S."/>
            <person name="Wortman J."/>
            <person name="Nusbaum C."/>
            <person name="Birren B."/>
        </authorList>
    </citation>
    <scope>NUCLEOTIDE SEQUENCE [LARGE SCALE GENOMIC DNA]</scope>
    <source>
        <strain evidence="9 10">ATCC 51366</strain>
    </source>
</reference>
<keyword evidence="10" id="KW-1185">Reference proteome</keyword>
<dbReference type="STRING" id="883114.HMPREF9709_00629"/>
<keyword evidence="4 7" id="KW-0964">Secreted</keyword>
<keyword evidence="6 7" id="KW-0378">Hydrolase</keyword>
<keyword evidence="7" id="KW-0255">Endonuclease</keyword>
<dbReference type="Proteomes" id="UP000004191">
    <property type="component" value="Unassembled WGS sequence"/>
</dbReference>
<comment type="caution">
    <text evidence="9">The sequence shown here is derived from an EMBL/GenBank/DDBJ whole genome shotgun (WGS) entry which is preliminary data.</text>
</comment>
<dbReference type="EMBL" id="AGEI01000019">
    <property type="protein sequence ID" value="EHR34659.1"/>
    <property type="molecule type" value="Genomic_DNA"/>
</dbReference>
<dbReference type="PROSITE" id="PS51257">
    <property type="entry name" value="PROKAR_LIPOPROTEIN"/>
    <property type="match status" value="1"/>
</dbReference>
<sequence length="166" mass="18929">MKKSIKILLIMIISIFSIVSCTKSSNKLESYDTIVESSKNKNDSKSDEITSTKIDENGHYYSKDEVALYLHTFGKLPSNYLTKNEAKKLGWDAQKGNLWKVTDKGVIGGDRFGNREGNLPSNEKYFEADVNYNGGHRGAERLVYTTNGKVIYYSNDHYKNFEVLYE</sequence>
<dbReference type="EC" id="3.1.27.-" evidence="7"/>
<dbReference type="RefSeq" id="WP_005397894.1">
    <property type="nucleotide sequence ID" value="NZ_JH601088.1"/>
</dbReference>
<evidence type="ECO:0000256" key="5">
    <source>
        <dbReference type="ARBA" id="ARBA00022722"/>
    </source>
</evidence>
<evidence type="ECO:0000256" key="4">
    <source>
        <dbReference type="ARBA" id="ARBA00022525"/>
    </source>
</evidence>
<name>H3NMR8_9FIRM</name>
<dbReference type="AlphaFoldDB" id="H3NMR8"/>
<evidence type="ECO:0000313" key="9">
    <source>
        <dbReference type="EMBL" id="EHR34659.1"/>
    </source>
</evidence>
<dbReference type="GO" id="GO:0003723">
    <property type="term" value="F:RNA binding"/>
    <property type="evidence" value="ECO:0007669"/>
    <property type="project" value="UniProtKB-UniRule"/>
</dbReference>
<dbReference type="GO" id="GO:0004521">
    <property type="term" value="F:RNA endonuclease activity"/>
    <property type="evidence" value="ECO:0007669"/>
    <property type="project" value="UniProtKB-UniRule"/>
</dbReference>